<feature type="transmembrane region" description="Helical" evidence="2">
    <location>
        <begin position="39"/>
        <end position="60"/>
    </location>
</feature>
<dbReference type="AlphaFoldDB" id="A0A916UHA4"/>
<gene>
    <name evidence="3" type="ORF">GCM10011387_28620</name>
</gene>
<keyword evidence="2" id="KW-1133">Transmembrane helix</keyword>
<evidence type="ECO:0000256" key="1">
    <source>
        <dbReference type="SAM" id="MobiDB-lite"/>
    </source>
</evidence>
<reference evidence="3" key="1">
    <citation type="journal article" date="2014" name="Int. J. Syst. Evol. Microbiol.">
        <title>Complete genome sequence of Corynebacterium casei LMG S-19264T (=DSM 44701T), isolated from a smear-ripened cheese.</title>
        <authorList>
            <consortium name="US DOE Joint Genome Institute (JGI-PGF)"/>
            <person name="Walter F."/>
            <person name="Albersmeier A."/>
            <person name="Kalinowski J."/>
            <person name="Ruckert C."/>
        </authorList>
    </citation>
    <scope>NUCLEOTIDE SEQUENCE</scope>
    <source>
        <strain evidence="3">CGMCC 1.15343</strain>
    </source>
</reference>
<keyword evidence="2" id="KW-0472">Membrane</keyword>
<evidence type="ECO:0000313" key="4">
    <source>
        <dbReference type="Proteomes" id="UP000651668"/>
    </source>
</evidence>
<evidence type="ECO:0008006" key="5">
    <source>
        <dbReference type="Google" id="ProtNLM"/>
    </source>
</evidence>
<dbReference type="RefSeq" id="WP_188627611.1">
    <property type="nucleotide sequence ID" value="NZ_BMIL01000010.1"/>
</dbReference>
<name>A0A916UHA4_9SPHI</name>
<feature type="transmembrane region" description="Helical" evidence="2">
    <location>
        <begin position="7"/>
        <end position="27"/>
    </location>
</feature>
<keyword evidence="2" id="KW-0812">Transmembrane</keyword>
<protein>
    <recommendedName>
        <fullName evidence="5">Isoleucyl-tRNA synthetase</fullName>
    </recommendedName>
</protein>
<keyword evidence="4" id="KW-1185">Reference proteome</keyword>
<organism evidence="3 4">
    <name type="scientific">Pedobacter quisquiliarum</name>
    <dbReference type="NCBI Taxonomy" id="1834438"/>
    <lineage>
        <taxon>Bacteria</taxon>
        <taxon>Pseudomonadati</taxon>
        <taxon>Bacteroidota</taxon>
        <taxon>Sphingobacteriia</taxon>
        <taxon>Sphingobacteriales</taxon>
        <taxon>Sphingobacteriaceae</taxon>
        <taxon>Pedobacter</taxon>
    </lineage>
</organism>
<evidence type="ECO:0000256" key="2">
    <source>
        <dbReference type="SAM" id="Phobius"/>
    </source>
</evidence>
<evidence type="ECO:0000313" key="3">
    <source>
        <dbReference type="EMBL" id="GGC73329.1"/>
    </source>
</evidence>
<accession>A0A916UHA4</accession>
<proteinExistence type="predicted"/>
<sequence>MIKVLKLQKGVIAIILGIIGVVVYMLLREQNEEVSMYFLEASGVFLIAGALMFLYPILFAKKDSDGCVQLNPEIDPDAPDPDAQPLEESRP</sequence>
<reference evidence="3" key="2">
    <citation type="submission" date="2020-09" db="EMBL/GenBank/DDBJ databases">
        <authorList>
            <person name="Sun Q."/>
            <person name="Zhou Y."/>
        </authorList>
    </citation>
    <scope>NUCLEOTIDE SEQUENCE</scope>
    <source>
        <strain evidence="3">CGMCC 1.15343</strain>
    </source>
</reference>
<feature type="region of interest" description="Disordered" evidence="1">
    <location>
        <begin position="70"/>
        <end position="91"/>
    </location>
</feature>
<comment type="caution">
    <text evidence="3">The sequence shown here is derived from an EMBL/GenBank/DDBJ whole genome shotgun (WGS) entry which is preliminary data.</text>
</comment>
<dbReference type="Proteomes" id="UP000651668">
    <property type="component" value="Unassembled WGS sequence"/>
</dbReference>
<dbReference type="EMBL" id="BMIL01000010">
    <property type="protein sequence ID" value="GGC73329.1"/>
    <property type="molecule type" value="Genomic_DNA"/>
</dbReference>